<evidence type="ECO:0000313" key="3">
    <source>
        <dbReference type="Proteomes" id="UP000179807"/>
    </source>
</evidence>
<evidence type="ECO:0000313" key="2">
    <source>
        <dbReference type="EMBL" id="OHT16133.1"/>
    </source>
</evidence>
<sequence length="461" mass="53160">MMFGLNPKSLHEIEEALAQPNCTVDELLKCAGVTSQFRNGNPALISFLLNEKNAKRIFEIIHTNSNRSTQKSILALFQTSNTALHRLFADYLQITEYAISILESDMDHANFSVGIISRVVSRAFDLWPDDMSEIFRISKTLYKTLITHIDNICVYHSVQDMITDTHKGLWLFIWHCFRTLVGSEHEHEYQLIRRSALIDDSWKIDQSLITDLHRDHIINVLRLFFKLKLNCEETFAENVTRYILNQSEMTALLYSLALSLHPNEIIMKRAVNEIKTRNDFADPIIEKSLNYITFALSMVSNETLVDVISTVLLHENSSNLVLNALKTLLISIFCENDCNSSNDVNNQDLQNLSNGLNPENGDRCNDTNNFGDSYLNDEGKNQPKRDIEELRKEVKRIVLEDYRKTSEEQNPMYFAFLMSIAIDVNSNTEGDDEWKKFYTEVVYPWNKEDEDTEEPGNSQTS</sequence>
<dbReference type="GeneID" id="94831968"/>
<keyword evidence="3" id="KW-1185">Reference proteome</keyword>
<dbReference type="VEuPathDB" id="TrichDB:TRFO_13461"/>
<dbReference type="RefSeq" id="XP_068369269.1">
    <property type="nucleotide sequence ID" value="XM_068497264.1"/>
</dbReference>
<evidence type="ECO:0000256" key="1">
    <source>
        <dbReference type="SAM" id="MobiDB-lite"/>
    </source>
</evidence>
<reference evidence="2" key="1">
    <citation type="submission" date="2016-10" db="EMBL/GenBank/DDBJ databases">
        <authorList>
            <person name="Benchimol M."/>
            <person name="Almeida L.G."/>
            <person name="Vasconcelos A.T."/>
            <person name="Perreira-Neves A."/>
            <person name="Rosa I.A."/>
            <person name="Tasca T."/>
            <person name="Bogo M.R."/>
            <person name="de Souza W."/>
        </authorList>
    </citation>
    <scope>NUCLEOTIDE SEQUENCE [LARGE SCALE GENOMIC DNA]</scope>
    <source>
        <strain evidence="2">K</strain>
    </source>
</reference>
<dbReference type="Proteomes" id="UP000179807">
    <property type="component" value="Unassembled WGS sequence"/>
</dbReference>
<accession>A0A1J4L2L0</accession>
<proteinExistence type="predicted"/>
<protein>
    <submittedName>
        <fullName evidence="2">Uncharacterized protein</fullName>
    </submittedName>
</protein>
<gene>
    <name evidence="2" type="ORF">TRFO_13461</name>
</gene>
<dbReference type="AlphaFoldDB" id="A0A1J4L2L0"/>
<feature type="region of interest" description="Disordered" evidence="1">
    <location>
        <begin position="356"/>
        <end position="385"/>
    </location>
</feature>
<dbReference type="OrthoDB" id="10513659at2759"/>
<comment type="caution">
    <text evidence="2">The sequence shown here is derived from an EMBL/GenBank/DDBJ whole genome shotgun (WGS) entry which is preliminary data.</text>
</comment>
<name>A0A1J4L2L0_9EUKA</name>
<dbReference type="EMBL" id="MLAK01000145">
    <property type="protein sequence ID" value="OHT16133.1"/>
    <property type="molecule type" value="Genomic_DNA"/>
</dbReference>
<organism evidence="2 3">
    <name type="scientific">Tritrichomonas foetus</name>
    <dbReference type="NCBI Taxonomy" id="1144522"/>
    <lineage>
        <taxon>Eukaryota</taxon>
        <taxon>Metamonada</taxon>
        <taxon>Parabasalia</taxon>
        <taxon>Tritrichomonadida</taxon>
        <taxon>Tritrichomonadidae</taxon>
        <taxon>Tritrichomonas</taxon>
    </lineage>
</organism>